<dbReference type="Proteomes" id="UP000785679">
    <property type="component" value="Unassembled WGS sequence"/>
</dbReference>
<dbReference type="Pfam" id="PF04178">
    <property type="entry name" value="Got1"/>
    <property type="match status" value="1"/>
</dbReference>
<feature type="transmembrane region" description="Helical" evidence="8">
    <location>
        <begin position="161"/>
        <end position="179"/>
    </location>
</feature>
<dbReference type="InterPro" id="IPR007305">
    <property type="entry name" value="Vesicle_transpt_Got1/SFT2"/>
</dbReference>
<feature type="transmembrane region" description="Helical" evidence="8">
    <location>
        <begin position="104"/>
        <end position="124"/>
    </location>
</feature>
<keyword evidence="6 8" id="KW-0472">Membrane</keyword>
<keyword evidence="2 8" id="KW-0813">Transport</keyword>
<dbReference type="GO" id="GO:0016192">
    <property type="term" value="P:vesicle-mediated transport"/>
    <property type="evidence" value="ECO:0007669"/>
    <property type="project" value="InterPro"/>
</dbReference>
<evidence type="ECO:0000256" key="3">
    <source>
        <dbReference type="ARBA" id="ARBA00022692"/>
    </source>
</evidence>
<comment type="caution">
    <text evidence="9">The sequence shown here is derived from an EMBL/GenBank/DDBJ whole genome shotgun (WGS) entry which is preliminary data.</text>
</comment>
<protein>
    <recommendedName>
        <fullName evidence="8">Vesicle transport protein</fullName>
    </recommendedName>
</protein>
<feature type="transmembrane region" description="Helical" evidence="8">
    <location>
        <begin position="136"/>
        <end position="155"/>
    </location>
</feature>
<dbReference type="GO" id="GO:0015031">
    <property type="term" value="P:protein transport"/>
    <property type="evidence" value="ECO:0007669"/>
    <property type="project" value="UniProtKB-KW"/>
</dbReference>
<dbReference type="PANTHER" id="PTHR23137:SF36">
    <property type="entry name" value="VESICLE TRANSPORT PROTEIN SFT2C"/>
    <property type="match status" value="1"/>
</dbReference>
<evidence type="ECO:0000256" key="4">
    <source>
        <dbReference type="ARBA" id="ARBA00022927"/>
    </source>
</evidence>
<evidence type="ECO:0000256" key="8">
    <source>
        <dbReference type="RuleBase" id="RU363111"/>
    </source>
</evidence>
<accession>A0A8J8NJA0</accession>
<keyword evidence="4 8" id="KW-0653">Protein transport</keyword>
<dbReference type="GO" id="GO:0012505">
    <property type="term" value="C:endomembrane system"/>
    <property type="evidence" value="ECO:0007669"/>
    <property type="project" value="UniProtKB-ARBA"/>
</dbReference>
<evidence type="ECO:0000256" key="6">
    <source>
        <dbReference type="ARBA" id="ARBA00023136"/>
    </source>
</evidence>
<dbReference type="InterPro" id="IPR011691">
    <property type="entry name" value="Vesicle_transpt_SFT2"/>
</dbReference>
<reference evidence="9" key="1">
    <citation type="submission" date="2019-06" db="EMBL/GenBank/DDBJ databases">
        <authorList>
            <person name="Zheng W."/>
        </authorList>
    </citation>
    <scope>NUCLEOTIDE SEQUENCE</scope>
    <source>
        <strain evidence="9">QDHG01</strain>
    </source>
</reference>
<dbReference type="PANTHER" id="PTHR23137">
    <property type="entry name" value="VESICLE TRANSPORT PROTEIN-RELATED"/>
    <property type="match status" value="1"/>
</dbReference>
<comment type="subcellular location">
    <subcellularLocation>
        <location evidence="1 8">Membrane</location>
        <topology evidence="1 8">Multi-pass membrane protein</topology>
    </subcellularLocation>
</comment>
<keyword evidence="3 8" id="KW-0812">Transmembrane</keyword>
<dbReference type="GO" id="GO:0016020">
    <property type="term" value="C:membrane"/>
    <property type="evidence" value="ECO:0007669"/>
    <property type="project" value="UniProtKB-SubCell"/>
</dbReference>
<organism evidence="9 10">
    <name type="scientific">Halteria grandinella</name>
    <dbReference type="NCBI Taxonomy" id="5974"/>
    <lineage>
        <taxon>Eukaryota</taxon>
        <taxon>Sar</taxon>
        <taxon>Alveolata</taxon>
        <taxon>Ciliophora</taxon>
        <taxon>Intramacronucleata</taxon>
        <taxon>Spirotrichea</taxon>
        <taxon>Stichotrichia</taxon>
        <taxon>Sporadotrichida</taxon>
        <taxon>Halteriidae</taxon>
        <taxon>Halteria</taxon>
    </lineage>
</organism>
<dbReference type="GO" id="GO:0005737">
    <property type="term" value="C:cytoplasm"/>
    <property type="evidence" value="ECO:0007669"/>
    <property type="project" value="UniProtKB-ARBA"/>
</dbReference>
<sequence length="224" mass="24968">MESSISQNQSIVGSILGVFSSKKDDRIGKLDHKYDEENSGLIQTAGAKIQRTITEKKELVTQNPLLTERNYKLSLIFLALGALFMFLALTCLPLIILFPGKFSTSFTLGSLFLQLSIAFWRGPLTHFRSLFSNNNLRYAFLLYLASLLFAIYTSVFHTASYVTSLGVLVLQMLSLGYIVRQAWSGEEGTIKGNIEKAVAKEVMSKMVIGSLNGKEEQGKWFGLF</sequence>
<dbReference type="OrthoDB" id="306138at2759"/>
<feature type="transmembrane region" description="Helical" evidence="8">
    <location>
        <begin position="75"/>
        <end position="98"/>
    </location>
</feature>
<gene>
    <name evidence="9" type="ORF">FGO68_gene13261</name>
</gene>
<comment type="similarity">
    <text evidence="7 8">Belongs to the SFT2 family.</text>
</comment>
<keyword evidence="10" id="KW-1185">Reference proteome</keyword>
<evidence type="ECO:0000256" key="7">
    <source>
        <dbReference type="ARBA" id="ARBA00025800"/>
    </source>
</evidence>
<evidence type="ECO:0000313" key="9">
    <source>
        <dbReference type="EMBL" id="TNV75669.1"/>
    </source>
</evidence>
<keyword evidence="5 8" id="KW-1133">Transmembrane helix</keyword>
<evidence type="ECO:0000313" key="10">
    <source>
        <dbReference type="Proteomes" id="UP000785679"/>
    </source>
</evidence>
<evidence type="ECO:0000256" key="2">
    <source>
        <dbReference type="ARBA" id="ARBA00022448"/>
    </source>
</evidence>
<comment type="function">
    <text evidence="8">May be involved in fusion of retrograde transport vesicles derived from an endocytic compartment with the Golgi complex.</text>
</comment>
<dbReference type="AlphaFoldDB" id="A0A8J8NJA0"/>
<evidence type="ECO:0000256" key="5">
    <source>
        <dbReference type="ARBA" id="ARBA00022989"/>
    </source>
</evidence>
<evidence type="ECO:0000256" key="1">
    <source>
        <dbReference type="ARBA" id="ARBA00004141"/>
    </source>
</evidence>
<name>A0A8J8NJA0_HALGN</name>
<proteinExistence type="inferred from homology"/>
<dbReference type="EMBL" id="RRYP01015092">
    <property type="protein sequence ID" value="TNV75669.1"/>
    <property type="molecule type" value="Genomic_DNA"/>
</dbReference>